<reference evidence="1 2" key="1">
    <citation type="journal article" date="2008" name="PLoS Genet.">
        <title>Genomic islands in the pathogenic filamentous fungus Aspergillus fumigatus.</title>
        <authorList>
            <person name="Fedorova N.D."/>
            <person name="Khaldi N."/>
            <person name="Joardar V.S."/>
            <person name="Maiti R."/>
            <person name="Amedeo P."/>
            <person name="Anderson M.J."/>
            <person name="Crabtree J."/>
            <person name="Silva J.C."/>
            <person name="Badger J.H."/>
            <person name="Albarraq A."/>
            <person name="Angiuoli S."/>
            <person name="Bussey H."/>
            <person name="Bowyer P."/>
            <person name="Cotty P.J."/>
            <person name="Dyer P.S."/>
            <person name="Egan A."/>
            <person name="Galens K."/>
            <person name="Fraser-Liggett C.M."/>
            <person name="Haas B.J."/>
            <person name="Inman J.M."/>
            <person name="Kent R."/>
            <person name="Lemieux S."/>
            <person name="Malavazi I."/>
            <person name="Orvis J."/>
            <person name="Roemer T."/>
            <person name="Ronning C.M."/>
            <person name="Sundaram J.P."/>
            <person name="Sutton G."/>
            <person name="Turner G."/>
            <person name="Venter J.C."/>
            <person name="White O.R."/>
            <person name="Whitty B.R."/>
            <person name="Youngman P."/>
            <person name="Wolfe K.H."/>
            <person name="Goldman G.H."/>
            <person name="Wortman J.R."/>
            <person name="Jiang B."/>
            <person name="Denning D.W."/>
            <person name="Nierman W.C."/>
        </authorList>
    </citation>
    <scope>NUCLEOTIDE SEQUENCE [LARGE SCALE GENOMIC DNA]</scope>
    <source>
        <strain evidence="2">CBS 144.89 / FGSC A1163 / CEA10</strain>
    </source>
</reference>
<dbReference type="Proteomes" id="UP000001699">
    <property type="component" value="Unassembled WGS sequence"/>
</dbReference>
<dbReference type="EMBL" id="DS499594">
    <property type="protein sequence ID" value="EDP55895.1"/>
    <property type="molecule type" value="Genomic_DNA"/>
</dbReference>
<accession>B0XP52</accession>
<gene>
    <name evidence="1" type="ORF">AFUB_005950</name>
</gene>
<name>B0XP52_ASPFC</name>
<dbReference type="AlphaFoldDB" id="B0XP52"/>
<evidence type="ECO:0000313" key="2">
    <source>
        <dbReference type="Proteomes" id="UP000001699"/>
    </source>
</evidence>
<sequence length="67" mass="7547">MINNGARTTRPKRRWKHVKVDCGMAVKIDTTDGDVGLDAEIYQAGDINTWNGSCEIATWPSALVRWR</sequence>
<proteinExistence type="predicted"/>
<keyword evidence="2" id="KW-1185">Reference proteome</keyword>
<dbReference type="HOGENOM" id="CLU_2811884_0_0_1"/>
<dbReference type="VEuPathDB" id="FungiDB:AFUB_005950"/>
<evidence type="ECO:0000313" key="1">
    <source>
        <dbReference type="EMBL" id="EDP55895.1"/>
    </source>
</evidence>
<protein>
    <submittedName>
        <fullName evidence="1">Uncharacterized protein</fullName>
    </submittedName>
</protein>
<dbReference type="OrthoDB" id="10374834at2759"/>
<organism evidence="1 2">
    <name type="scientific">Aspergillus fumigatus (strain CBS 144.89 / FGSC A1163 / CEA10)</name>
    <name type="common">Neosartorya fumigata</name>
    <dbReference type="NCBI Taxonomy" id="451804"/>
    <lineage>
        <taxon>Eukaryota</taxon>
        <taxon>Fungi</taxon>
        <taxon>Dikarya</taxon>
        <taxon>Ascomycota</taxon>
        <taxon>Pezizomycotina</taxon>
        <taxon>Eurotiomycetes</taxon>
        <taxon>Eurotiomycetidae</taxon>
        <taxon>Eurotiales</taxon>
        <taxon>Aspergillaceae</taxon>
        <taxon>Aspergillus</taxon>
        <taxon>Aspergillus subgen. Fumigati</taxon>
    </lineage>
</organism>